<feature type="signal peptide" evidence="1">
    <location>
        <begin position="1"/>
        <end position="25"/>
    </location>
</feature>
<proteinExistence type="predicted"/>
<accession>A0ABX3N105</accession>
<comment type="caution">
    <text evidence="3">The sequence shown here is derived from an EMBL/GenBank/DDBJ whole genome shotgun (WGS) entry which is preliminary data.</text>
</comment>
<dbReference type="RefSeq" id="WP_078604008.1">
    <property type="nucleotide sequence ID" value="NZ_MPZV01000001.1"/>
</dbReference>
<evidence type="ECO:0000313" key="3">
    <source>
        <dbReference type="EMBL" id="OOY25566.1"/>
    </source>
</evidence>
<dbReference type="Pfam" id="PF01471">
    <property type="entry name" value="PG_binding_1"/>
    <property type="match status" value="1"/>
</dbReference>
<dbReference type="EMBL" id="MPZV01000001">
    <property type="protein sequence ID" value="OOY25566.1"/>
    <property type="molecule type" value="Genomic_DNA"/>
</dbReference>
<evidence type="ECO:0000256" key="1">
    <source>
        <dbReference type="SAM" id="SignalP"/>
    </source>
</evidence>
<dbReference type="InterPro" id="IPR036365">
    <property type="entry name" value="PGBD-like_sf"/>
</dbReference>
<feature type="domain" description="Peptidoglycan binding-like" evidence="2">
    <location>
        <begin position="72"/>
        <end position="119"/>
    </location>
</feature>
<reference evidence="3 4" key="1">
    <citation type="submission" date="2016-11" db="EMBL/GenBank/DDBJ databases">
        <title>A multilocus sequence analysis scheme for characterization of bacteria in the genus Thioclava.</title>
        <authorList>
            <person name="Liu Y."/>
            <person name="Shao Z."/>
        </authorList>
    </citation>
    <scope>NUCLEOTIDE SEQUENCE [LARGE SCALE GENOMIC DNA]</scope>
    <source>
        <strain evidence="3 4">TAW-CT134</strain>
    </source>
</reference>
<dbReference type="Proteomes" id="UP000190787">
    <property type="component" value="Unassembled WGS sequence"/>
</dbReference>
<dbReference type="SUPFAM" id="SSF47090">
    <property type="entry name" value="PGBD-like"/>
    <property type="match status" value="1"/>
</dbReference>
<protein>
    <recommendedName>
        <fullName evidence="2">Peptidoglycan binding-like domain-containing protein</fullName>
    </recommendedName>
</protein>
<keyword evidence="1" id="KW-0732">Signal</keyword>
<name>A0ABX3N105_9RHOB</name>
<gene>
    <name evidence="3" type="ORF">BMI91_03935</name>
</gene>
<organism evidence="3 4">
    <name type="scientific">Thioclava sediminum</name>
    <dbReference type="NCBI Taxonomy" id="1915319"/>
    <lineage>
        <taxon>Bacteria</taxon>
        <taxon>Pseudomonadati</taxon>
        <taxon>Pseudomonadota</taxon>
        <taxon>Alphaproteobacteria</taxon>
        <taxon>Rhodobacterales</taxon>
        <taxon>Paracoccaceae</taxon>
        <taxon>Thioclava</taxon>
    </lineage>
</organism>
<sequence length="554" mass="57132">MKHKFVLAGLALAVATGGPAGSALAGGSDIVGGVIGGIIGGAIVNEANRQPRTVTKRTYYKKPTMSSAQREANREVQVSLNHFGWNVGTPDGVLGRNSRAGISQYQAFMDFPITGKLTDLERTILTTSYQKASLGGAAVTQTISTHPQGMRGLLLQTREQMLGTGKSTYAGNSIGGLPPQISEAVFEIARSSNVEPQQLMARSGFVQLADLNNDGRTDYLLDTSVLGPGFWCNDKSCAVRVFASTPSGFSRNDFQAYNATPAMFTCQAGACQRADTGAQSNAPVTAAAPAPAPAPAAPSFATQMASQPAPAMPSFVAPAPVTEPVPVSLASFCAKTSLVTSSNGGFATEASLTDPGQALGEQFCLARGYALDEGAELEANIGGFTPEQIAAQCRDFGALLSEQVAAVGTTPRDATLAKVKSFIDGSGMSPAQLSGTAKVCLSVGYRTDDMEVALGSALVLGGLGEGAYDELVGHHLMQGIGTAERADLAMGWYENALSAQPVFAPAQPERSGLIRKAALMMNGRADAATAPKPAMALPSFAAKAAELVETAAPQ</sequence>
<feature type="chain" id="PRO_5047033642" description="Peptidoglycan binding-like domain-containing protein" evidence="1">
    <location>
        <begin position="26"/>
        <end position="554"/>
    </location>
</feature>
<dbReference type="InterPro" id="IPR002477">
    <property type="entry name" value="Peptidoglycan-bd-like"/>
</dbReference>
<evidence type="ECO:0000259" key="2">
    <source>
        <dbReference type="Pfam" id="PF01471"/>
    </source>
</evidence>
<evidence type="ECO:0000313" key="4">
    <source>
        <dbReference type="Proteomes" id="UP000190787"/>
    </source>
</evidence>
<keyword evidence="4" id="KW-1185">Reference proteome</keyword>